<evidence type="ECO:0000313" key="3">
    <source>
        <dbReference type="EMBL" id="RCN58394.1"/>
    </source>
</evidence>
<dbReference type="InterPro" id="IPR005793">
    <property type="entry name" value="Formyl_trans_C"/>
</dbReference>
<dbReference type="Pfam" id="PF02911">
    <property type="entry name" value="Formyl_trans_C"/>
    <property type="match status" value="1"/>
</dbReference>
<name>A0A1C2G1X6_9GAMM</name>
<dbReference type="Proteomes" id="UP000253250">
    <property type="component" value="Unassembled WGS sequence"/>
</dbReference>
<feature type="domain" description="Formyl transferase N-terminal" evidence="1">
    <location>
        <begin position="28"/>
        <end position="178"/>
    </location>
</feature>
<sequence length="305" mass="33974">MTSSPQVIVFGYHEVGYRCLEWLLSRGVSVPVVFTHEDDARERIWFRSVAGLARDAGVPVLTPSSLKDPAIVARISEWRPDVLYSFYYRNMIPREILAIPRYGAFNMHGSLLPRYRGRVPINWAIIHGERETGATLHHMVARADAGDIVDQEACPIGPDDTAYDVFLKVTEAAVTVLARSHDAIIAGRAPRRPQDESRATTFGGRGPEDGRIDWDRDAVSVFNFVRALTEPYPGAFSALRGARFRVWWGRPVVLAPGDRKPAGCVVSVEPLIVATRDGGFRVDRLEWAEPDAPGRRDFIIGERVG</sequence>
<dbReference type="SUPFAM" id="SSF53328">
    <property type="entry name" value="Formyltransferase"/>
    <property type="match status" value="1"/>
</dbReference>
<dbReference type="SUPFAM" id="SSF50486">
    <property type="entry name" value="FMT C-terminal domain-like"/>
    <property type="match status" value="1"/>
</dbReference>
<dbReference type="GO" id="GO:0005829">
    <property type="term" value="C:cytosol"/>
    <property type="evidence" value="ECO:0007669"/>
    <property type="project" value="TreeGrafter"/>
</dbReference>
<dbReference type="InterPro" id="IPR002376">
    <property type="entry name" value="Formyl_transf_N"/>
</dbReference>
<dbReference type="PANTHER" id="PTHR11138:SF5">
    <property type="entry name" value="METHIONYL-TRNA FORMYLTRANSFERASE, MITOCHONDRIAL"/>
    <property type="match status" value="1"/>
</dbReference>
<feature type="domain" description="Formyl transferase C-terminal" evidence="2">
    <location>
        <begin position="207"/>
        <end position="298"/>
    </location>
</feature>
<evidence type="ECO:0000259" key="1">
    <source>
        <dbReference type="Pfam" id="PF00551"/>
    </source>
</evidence>
<keyword evidence="4" id="KW-1185">Reference proteome</keyword>
<dbReference type="STRING" id="163359.A9R16_11340"/>
<evidence type="ECO:0000313" key="4">
    <source>
        <dbReference type="Proteomes" id="UP000253250"/>
    </source>
</evidence>
<dbReference type="Gene3D" id="3.40.50.12230">
    <property type="match status" value="1"/>
</dbReference>
<gene>
    <name evidence="3" type="ORF">C4900_00915</name>
</gene>
<accession>A0A1C2G1X6</accession>
<dbReference type="InterPro" id="IPR036477">
    <property type="entry name" value="Formyl_transf_N_sf"/>
</dbReference>
<protein>
    <submittedName>
        <fullName evidence="3">Formyltransferase</fullName>
    </submittedName>
</protein>
<dbReference type="InterPro" id="IPR011034">
    <property type="entry name" value="Formyl_transferase-like_C_sf"/>
</dbReference>
<dbReference type="EMBL" id="PSYR01000001">
    <property type="protein sequence ID" value="RCN58394.1"/>
    <property type="molecule type" value="Genomic_DNA"/>
</dbReference>
<dbReference type="RefSeq" id="WP_065970168.1">
    <property type="nucleotide sequence ID" value="NZ_CP080624.1"/>
</dbReference>
<keyword evidence="3" id="KW-0808">Transferase</keyword>
<dbReference type="OrthoDB" id="9802815at2"/>
<proteinExistence type="predicted"/>
<organism evidence="3 4">
    <name type="scientific">Acidiferrobacter thiooxydans</name>
    <dbReference type="NCBI Taxonomy" id="163359"/>
    <lineage>
        <taxon>Bacteria</taxon>
        <taxon>Pseudomonadati</taxon>
        <taxon>Pseudomonadota</taxon>
        <taxon>Gammaproteobacteria</taxon>
        <taxon>Acidiferrobacterales</taxon>
        <taxon>Acidiferrobacteraceae</taxon>
        <taxon>Acidiferrobacter</taxon>
    </lineage>
</organism>
<reference evidence="3 4" key="1">
    <citation type="submission" date="2018-02" db="EMBL/GenBank/DDBJ databases">
        <title>Insights into the biology of acidophilic members of the Acidiferrobacteraceae family derived from comparative genomic analyses.</title>
        <authorList>
            <person name="Issotta F."/>
            <person name="Thyssen C."/>
            <person name="Mena C."/>
            <person name="Moya A."/>
            <person name="Bellenberg S."/>
            <person name="Sproer C."/>
            <person name="Covarrubias P.C."/>
            <person name="Sand W."/>
            <person name="Quatrini R."/>
            <person name="Vera M."/>
        </authorList>
    </citation>
    <scope>NUCLEOTIDE SEQUENCE [LARGE SCALE GENOMIC DNA]</scope>
    <source>
        <strain evidence="4">m-1</strain>
    </source>
</reference>
<dbReference type="PANTHER" id="PTHR11138">
    <property type="entry name" value="METHIONYL-TRNA FORMYLTRANSFERASE"/>
    <property type="match status" value="1"/>
</dbReference>
<comment type="caution">
    <text evidence="3">The sequence shown here is derived from an EMBL/GenBank/DDBJ whole genome shotgun (WGS) entry which is preliminary data.</text>
</comment>
<dbReference type="AlphaFoldDB" id="A0A1C2G1X6"/>
<evidence type="ECO:0000259" key="2">
    <source>
        <dbReference type="Pfam" id="PF02911"/>
    </source>
</evidence>
<dbReference type="NCBIfam" id="NF005414">
    <property type="entry name" value="PRK06988.1"/>
    <property type="match status" value="1"/>
</dbReference>
<dbReference type="Pfam" id="PF00551">
    <property type="entry name" value="Formyl_trans_N"/>
    <property type="match status" value="1"/>
</dbReference>
<dbReference type="GO" id="GO:0004479">
    <property type="term" value="F:methionyl-tRNA formyltransferase activity"/>
    <property type="evidence" value="ECO:0007669"/>
    <property type="project" value="TreeGrafter"/>
</dbReference>